<name>A0ABN9XND1_9DINO</name>
<accession>A0ABN9XND1</accession>
<feature type="region of interest" description="Disordered" evidence="1">
    <location>
        <begin position="1"/>
        <end position="131"/>
    </location>
</feature>
<reference evidence="2" key="1">
    <citation type="submission" date="2023-10" db="EMBL/GenBank/DDBJ databases">
        <authorList>
            <person name="Chen Y."/>
            <person name="Shah S."/>
            <person name="Dougan E. K."/>
            <person name="Thang M."/>
            <person name="Chan C."/>
        </authorList>
    </citation>
    <scope>NUCLEOTIDE SEQUENCE [LARGE SCALE GENOMIC DNA]</scope>
</reference>
<dbReference type="Proteomes" id="UP001189429">
    <property type="component" value="Unassembled WGS sequence"/>
</dbReference>
<gene>
    <name evidence="2" type="ORF">PCOR1329_LOCUS77314</name>
</gene>
<evidence type="ECO:0000313" key="2">
    <source>
        <dbReference type="EMBL" id="CAK0899891.1"/>
    </source>
</evidence>
<feature type="compositionally biased region" description="Basic residues" evidence="1">
    <location>
        <begin position="60"/>
        <end position="71"/>
    </location>
</feature>
<organism evidence="2 3">
    <name type="scientific">Prorocentrum cordatum</name>
    <dbReference type="NCBI Taxonomy" id="2364126"/>
    <lineage>
        <taxon>Eukaryota</taxon>
        <taxon>Sar</taxon>
        <taxon>Alveolata</taxon>
        <taxon>Dinophyceae</taxon>
        <taxon>Prorocentrales</taxon>
        <taxon>Prorocentraceae</taxon>
        <taxon>Prorocentrum</taxon>
    </lineage>
</organism>
<feature type="compositionally biased region" description="Low complexity" evidence="1">
    <location>
        <begin position="94"/>
        <end position="106"/>
    </location>
</feature>
<protein>
    <submittedName>
        <fullName evidence="2">Uncharacterized protein</fullName>
    </submittedName>
</protein>
<comment type="caution">
    <text evidence="2">The sequence shown here is derived from an EMBL/GenBank/DDBJ whole genome shotgun (WGS) entry which is preliminary data.</text>
</comment>
<sequence>MRRQGHLARLGRAGLAKKHKSYRCTLGARPMLRSLPSSKEQPPVPRTGAGVQRPLEAHAARPRRHERRLHAASRLPREPARPAAARLEQRSSDGGAPPRRIVPRGGPRARREREEGAGAGGATHRTCSPRA</sequence>
<dbReference type="EMBL" id="CAUYUJ010020690">
    <property type="protein sequence ID" value="CAK0899891.1"/>
    <property type="molecule type" value="Genomic_DNA"/>
</dbReference>
<keyword evidence="3" id="KW-1185">Reference proteome</keyword>
<proteinExistence type="predicted"/>
<evidence type="ECO:0000256" key="1">
    <source>
        <dbReference type="SAM" id="MobiDB-lite"/>
    </source>
</evidence>
<evidence type="ECO:0000313" key="3">
    <source>
        <dbReference type="Proteomes" id="UP001189429"/>
    </source>
</evidence>